<comment type="caution">
    <text evidence="2">The sequence shown here is derived from an EMBL/GenBank/DDBJ whole genome shotgun (WGS) entry which is preliminary data.</text>
</comment>
<protein>
    <submittedName>
        <fullName evidence="2">Uncharacterized protein</fullName>
    </submittedName>
</protein>
<name>A0A6G1EDY8_9ORYZ</name>
<dbReference type="EMBL" id="SPHZ02000003">
    <property type="protein sequence ID" value="KAF0922891.1"/>
    <property type="molecule type" value="Genomic_DNA"/>
</dbReference>
<evidence type="ECO:0000313" key="2">
    <source>
        <dbReference type="EMBL" id="KAF0922891.1"/>
    </source>
</evidence>
<gene>
    <name evidence="2" type="ORF">E2562_002139</name>
</gene>
<dbReference type="Proteomes" id="UP000479710">
    <property type="component" value="Unassembled WGS sequence"/>
</dbReference>
<feature type="region of interest" description="Disordered" evidence="1">
    <location>
        <begin position="104"/>
        <end position="209"/>
    </location>
</feature>
<organism evidence="2 3">
    <name type="scientific">Oryza meyeriana var. granulata</name>
    <dbReference type="NCBI Taxonomy" id="110450"/>
    <lineage>
        <taxon>Eukaryota</taxon>
        <taxon>Viridiplantae</taxon>
        <taxon>Streptophyta</taxon>
        <taxon>Embryophyta</taxon>
        <taxon>Tracheophyta</taxon>
        <taxon>Spermatophyta</taxon>
        <taxon>Magnoliopsida</taxon>
        <taxon>Liliopsida</taxon>
        <taxon>Poales</taxon>
        <taxon>Poaceae</taxon>
        <taxon>BOP clade</taxon>
        <taxon>Oryzoideae</taxon>
        <taxon>Oryzeae</taxon>
        <taxon>Oryzinae</taxon>
        <taxon>Oryza</taxon>
        <taxon>Oryza meyeriana</taxon>
    </lineage>
</organism>
<evidence type="ECO:0000313" key="3">
    <source>
        <dbReference type="Proteomes" id="UP000479710"/>
    </source>
</evidence>
<dbReference type="AlphaFoldDB" id="A0A6G1EDY8"/>
<sequence length="227" mass="25487">MRQAAGDGETMAAPDSQLKTGVSDRLMALLGYSQGVVAQFVDVYGRVPRGGRGGAGVSEYQRQMLKAAALAKKHSTFKLLDDWDDDGETGVDAGFLASSSNSVRKRFRRKGASEDDEAAIAHDSGRNVRRRRSPEEEKDGDGCGDSGEEEEMDRDQIEKAQLERNIRERDAANTRRPMDRKATKREQDELARRSEAMAKDDASELRRLSRHVYLQKRKEKKVEEMHD</sequence>
<accession>A0A6G1EDY8</accession>
<keyword evidence="3" id="KW-1185">Reference proteome</keyword>
<evidence type="ECO:0000256" key="1">
    <source>
        <dbReference type="SAM" id="MobiDB-lite"/>
    </source>
</evidence>
<feature type="compositionally biased region" description="Basic and acidic residues" evidence="1">
    <location>
        <begin position="154"/>
        <end position="207"/>
    </location>
</feature>
<reference evidence="2 3" key="1">
    <citation type="submission" date="2019-11" db="EMBL/GenBank/DDBJ databases">
        <title>Whole genome sequence of Oryza granulata.</title>
        <authorList>
            <person name="Li W."/>
        </authorList>
    </citation>
    <scope>NUCLEOTIDE SEQUENCE [LARGE SCALE GENOMIC DNA]</scope>
    <source>
        <strain evidence="3">cv. Menghai</strain>
        <tissue evidence="2">Leaf</tissue>
    </source>
</reference>
<dbReference type="OrthoDB" id="10253254at2759"/>
<proteinExistence type="predicted"/>